<comment type="caution">
    <text evidence="2">The sequence shown here is derived from an EMBL/GenBank/DDBJ whole genome shotgun (WGS) entry which is preliminary data.</text>
</comment>
<name>A0ABU0YDU5_9GAMM</name>
<evidence type="ECO:0000256" key="1">
    <source>
        <dbReference type="SAM" id="Phobius"/>
    </source>
</evidence>
<feature type="transmembrane region" description="Helical" evidence="1">
    <location>
        <begin position="36"/>
        <end position="59"/>
    </location>
</feature>
<feature type="transmembrane region" description="Helical" evidence="1">
    <location>
        <begin position="65"/>
        <end position="85"/>
    </location>
</feature>
<sequence>MWSAANMVDALRGHWERWVQQRLPAARVTTLNQRKIFIVPSKTAVGLLMLIALLFLLGINFQNSLVYIICFWLLSLLLLTIFYTWRNLAGLTLTALGVEPCFAGEKAVLEVELTRPARQPKYALELAWEGEDQVQVDLVTAQTLRVKLSHSTSGRGYFKPPRLRIATQFPTGLALAWSYVYFDVRGLVYPAPVEKAFQPSGNTQRENVADGREIAGGSNDFGGIRDYQQGDGSKRIHWAKYAQTGKLYTKTFVDYASHALWLEWDELPMPGIEVRLSHLCRKVLEFHQEQREYGLRIPGILIEPGKGEAHKARCLQALALFGVQDA</sequence>
<keyword evidence="1" id="KW-0812">Transmembrane</keyword>
<keyword evidence="3" id="KW-1185">Reference proteome</keyword>
<protein>
    <submittedName>
        <fullName evidence="2">DUF58 domain-containing protein</fullName>
    </submittedName>
</protein>
<dbReference type="Proteomes" id="UP001223336">
    <property type="component" value="Unassembled WGS sequence"/>
</dbReference>
<dbReference type="EMBL" id="JAVFKN010000049">
    <property type="protein sequence ID" value="MDQ5770958.1"/>
    <property type="molecule type" value="Genomic_DNA"/>
</dbReference>
<accession>A0ABU0YDU5</accession>
<evidence type="ECO:0000313" key="2">
    <source>
        <dbReference type="EMBL" id="MDQ5770958.1"/>
    </source>
</evidence>
<organism evidence="2 3">
    <name type="scientific">Thiothrix subterranea</name>
    <dbReference type="NCBI Taxonomy" id="2735563"/>
    <lineage>
        <taxon>Bacteria</taxon>
        <taxon>Pseudomonadati</taxon>
        <taxon>Pseudomonadota</taxon>
        <taxon>Gammaproteobacteria</taxon>
        <taxon>Thiotrichales</taxon>
        <taxon>Thiotrichaceae</taxon>
        <taxon>Thiothrix</taxon>
    </lineage>
</organism>
<evidence type="ECO:0000313" key="3">
    <source>
        <dbReference type="Proteomes" id="UP001223336"/>
    </source>
</evidence>
<gene>
    <name evidence="2" type="ORF">RCC75_20680</name>
</gene>
<proteinExistence type="predicted"/>
<reference evidence="2 3" key="1">
    <citation type="submission" date="2023-08" db="EMBL/GenBank/DDBJ databases">
        <title>New molecular markers tilS and rpoB for phylogenetic and monitoring studies of the genus Thiothrix biodiversity.</title>
        <authorList>
            <person name="Ravin N.V."/>
            <person name="Smolyakov D."/>
            <person name="Markov N.D."/>
            <person name="Beletsky A.V."/>
            <person name="Mardanov A.V."/>
            <person name="Rudenko T.S."/>
            <person name="Grabovich M.Y."/>
        </authorList>
    </citation>
    <scope>NUCLEOTIDE SEQUENCE [LARGE SCALE GENOMIC DNA]</scope>
    <source>
        <strain evidence="2 3">H33</strain>
    </source>
</reference>
<dbReference type="RefSeq" id="WP_308136607.1">
    <property type="nucleotide sequence ID" value="NZ_JAVFKN010000049.1"/>
</dbReference>
<dbReference type="PANTHER" id="PTHR34351:SF1">
    <property type="entry name" value="SLR1927 PROTEIN"/>
    <property type="match status" value="1"/>
</dbReference>
<dbReference type="PANTHER" id="PTHR34351">
    <property type="entry name" value="SLR1927 PROTEIN-RELATED"/>
    <property type="match status" value="1"/>
</dbReference>
<keyword evidence="1" id="KW-1133">Transmembrane helix</keyword>
<keyword evidence="1" id="KW-0472">Membrane</keyword>